<dbReference type="Proteomes" id="UP000427769">
    <property type="component" value="Chromosome"/>
</dbReference>
<keyword evidence="3" id="KW-1185">Reference proteome</keyword>
<evidence type="ECO:0000313" key="3">
    <source>
        <dbReference type="Proteomes" id="UP000427769"/>
    </source>
</evidence>
<organism evidence="2 3">
    <name type="scientific">Desulfosarcina widdelii</name>
    <dbReference type="NCBI Taxonomy" id="947919"/>
    <lineage>
        <taxon>Bacteria</taxon>
        <taxon>Pseudomonadati</taxon>
        <taxon>Thermodesulfobacteriota</taxon>
        <taxon>Desulfobacteria</taxon>
        <taxon>Desulfobacterales</taxon>
        <taxon>Desulfosarcinaceae</taxon>
        <taxon>Desulfosarcina</taxon>
    </lineage>
</organism>
<reference evidence="2 3" key="1">
    <citation type="submission" date="2019-11" db="EMBL/GenBank/DDBJ databases">
        <title>Comparative genomics of hydrocarbon-degrading Desulfosarcina strains.</title>
        <authorList>
            <person name="Watanabe M."/>
            <person name="Kojima H."/>
            <person name="Fukui M."/>
        </authorList>
    </citation>
    <scope>NUCLEOTIDE SEQUENCE [LARGE SCALE GENOMIC DNA]</scope>
    <source>
        <strain evidence="2 3">PP31</strain>
    </source>
</reference>
<feature type="region of interest" description="Disordered" evidence="1">
    <location>
        <begin position="237"/>
        <end position="262"/>
    </location>
</feature>
<dbReference type="AlphaFoldDB" id="A0A5K7Z2D7"/>
<protein>
    <submittedName>
        <fullName evidence="2">Uncharacterized protein</fullName>
    </submittedName>
</protein>
<accession>A0A5K7Z2D7</accession>
<gene>
    <name evidence="2" type="ORF">DSCW_25250</name>
</gene>
<sequence length="275" mass="30916">MAALFLWFTAVVQPVPSDAYVLEGPHVLQLTAEAMGTIATLELEQKLLIYPQTPETAPAVYDETTIYAMPERFRSDIVSGTIQRTHLVFGDTSITVIDGRMSVGGDPFDTYQELLRARTRWRLMRTLNRLGVETAICSLGRVDETVVFVLGARYPDESASQLAIDKTTFLPVRLLLVDQKTDETGSRLEIFYRGWKKLQSGWFPMQVQFYLDDRLVREIRVASLRLNPSIPAETMDPEALKASVAASAPETPGEQKQQAVEAVQKGVQDFRKKFE</sequence>
<dbReference type="RefSeq" id="WP_155304060.1">
    <property type="nucleotide sequence ID" value="NZ_AP021875.1"/>
</dbReference>
<proteinExistence type="predicted"/>
<dbReference type="EMBL" id="AP021875">
    <property type="protein sequence ID" value="BBO75108.1"/>
    <property type="molecule type" value="Genomic_DNA"/>
</dbReference>
<evidence type="ECO:0000313" key="2">
    <source>
        <dbReference type="EMBL" id="BBO75108.1"/>
    </source>
</evidence>
<dbReference type="OrthoDB" id="5417932at2"/>
<dbReference type="KEGG" id="dwd:DSCW_25250"/>
<name>A0A5K7Z2D7_9BACT</name>
<evidence type="ECO:0000256" key="1">
    <source>
        <dbReference type="SAM" id="MobiDB-lite"/>
    </source>
</evidence>